<evidence type="ECO:0000256" key="2">
    <source>
        <dbReference type="ARBA" id="ARBA00006555"/>
    </source>
</evidence>
<dbReference type="PANTHER" id="PTHR33446:SF2">
    <property type="entry name" value="PROTEIN TONB"/>
    <property type="match status" value="1"/>
</dbReference>
<protein>
    <recommendedName>
        <fullName evidence="11">TonB C-terminal domain-containing protein</fullName>
    </recommendedName>
</protein>
<evidence type="ECO:0000313" key="13">
    <source>
        <dbReference type="Proteomes" id="UP001163336"/>
    </source>
</evidence>
<feature type="domain" description="TonB C-terminal" evidence="11">
    <location>
        <begin position="43"/>
        <end position="133"/>
    </location>
</feature>
<dbReference type="PANTHER" id="PTHR33446">
    <property type="entry name" value="PROTEIN TONB-RELATED"/>
    <property type="match status" value="1"/>
</dbReference>
<proteinExistence type="inferred from homology"/>
<keyword evidence="8" id="KW-1133">Transmembrane helix</keyword>
<feature type="signal peptide" evidence="10">
    <location>
        <begin position="1"/>
        <end position="36"/>
    </location>
</feature>
<evidence type="ECO:0000256" key="7">
    <source>
        <dbReference type="ARBA" id="ARBA00022927"/>
    </source>
</evidence>
<evidence type="ECO:0000256" key="4">
    <source>
        <dbReference type="ARBA" id="ARBA00022475"/>
    </source>
</evidence>
<accession>A0ABN6THL1</accession>
<keyword evidence="4" id="KW-1003">Cell membrane</keyword>
<dbReference type="InterPro" id="IPR006260">
    <property type="entry name" value="TonB/TolA_C"/>
</dbReference>
<evidence type="ECO:0000256" key="1">
    <source>
        <dbReference type="ARBA" id="ARBA00004383"/>
    </source>
</evidence>
<evidence type="ECO:0000256" key="3">
    <source>
        <dbReference type="ARBA" id="ARBA00022448"/>
    </source>
</evidence>
<evidence type="ECO:0000256" key="10">
    <source>
        <dbReference type="SAM" id="SignalP"/>
    </source>
</evidence>
<sequence>MTGINRFVTLARHAQRRGPASVLLVATAALIGLAHAAPDAAPDPRPLVDTSTCSRPVYPEEDARLKNAGTVTMQFLIGADGWVVESKIQKSSGYPGLDEAARSALAKCRFRPATREGKPMRAWVGVQYVWTPE</sequence>
<dbReference type="RefSeq" id="WP_281908538.1">
    <property type="nucleotide sequence ID" value="NZ_AP026966.1"/>
</dbReference>
<gene>
    <name evidence="12" type="ORF">MasN3_32050</name>
</gene>
<evidence type="ECO:0000256" key="8">
    <source>
        <dbReference type="ARBA" id="ARBA00022989"/>
    </source>
</evidence>
<keyword evidence="6" id="KW-0812">Transmembrane</keyword>
<keyword evidence="9" id="KW-0472">Membrane</keyword>
<dbReference type="EMBL" id="AP026966">
    <property type="protein sequence ID" value="BDT59711.1"/>
    <property type="molecule type" value="Genomic_DNA"/>
</dbReference>
<dbReference type="InterPro" id="IPR037682">
    <property type="entry name" value="TonB_C"/>
</dbReference>
<evidence type="ECO:0000256" key="5">
    <source>
        <dbReference type="ARBA" id="ARBA00022519"/>
    </source>
</evidence>
<dbReference type="Pfam" id="PF03544">
    <property type="entry name" value="TonB_C"/>
    <property type="match status" value="1"/>
</dbReference>
<comment type="subcellular location">
    <subcellularLocation>
        <location evidence="1">Cell inner membrane</location>
        <topology evidence="1">Single-pass membrane protein</topology>
        <orientation evidence="1">Periplasmic side</orientation>
    </subcellularLocation>
</comment>
<keyword evidence="10" id="KW-0732">Signal</keyword>
<dbReference type="SUPFAM" id="SSF74653">
    <property type="entry name" value="TolA/TonB C-terminal domain"/>
    <property type="match status" value="1"/>
</dbReference>
<reference evidence="12" key="1">
    <citation type="submission" date="2022-11" db="EMBL/GenBank/DDBJ databases">
        <title>Isolation and characterization of PLA-degrading bacterium Massilia sp. from Antarctic soil.</title>
        <authorList>
            <person name="Sato K."/>
            <person name="Gomez-Fuentes C."/>
            <person name="Ahmad S.A."/>
            <person name="Zulkharnain A."/>
        </authorList>
    </citation>
    <scope>NUCLEOTIDE SEQUENCE</scope>
    <source>
        <strain evidence="12">N-3</strain>
    </source>
</reference>
<dbReference type="Gene3D" id="3.30.1150.10">
    <property type="match status" value="1"/>
</dbReference>
<keyword evidence="5" id="KW-0997">Cell inner membrane</keyword>
<evidence type="ECO:0000256" key="6">
    <source>
        <dbReference type="ARBA" id="ARBA00022692"/>
    </source>
</evidence>
<keyword evidence="13" id="KW-1185">Reference proteome</keyword>
<dbReference type="NCBIfam" id="TIGR01352">
    <property type="entry name" value="tonB_Cterm"/>
    <property type="match status" value="1"/>
</dbReference>
<dbReference type="PROSITE" id="PS52015">
    <property type="entry name" value="TONB_CTD"/>
    <property type="match status" value="1"/>
</dbReference>
<organism evidence="12 13">
    <name type="scientific">Massilia varians</name>
    <dbReference type="NCBI Taxonomy" id="457921"/>
    <lineage>
        <taxon>Bacteria</taxon>
        <taxon>Pseudomonadati</taxon>
        <taxon>Pseudomonadota</taxon>
        <taxon>Betaproteobacteria</taxon>
        <taxon>Burkholderiales</taxon>
        <taxon>Oxalobacteraceae</taxon>
        <taxon>Telluria group</taxon>
        <taxon>Massilia</taxon>
    </lineage>
</organism>
<name>A0ABN6THL1_9BURK</name>
<evidence type="ECO:0000259" key="11">
    <source>
        <dbReference type="PROSITE" id="PS52015"/>
    </source>
</evidence>
<keyword evidence="7" id="KW-0653">Protein transport</keyword>
<dbReference type="InterPro" id="IPR051045">
    <property type="entry name" value="TonB-dependent_transducer"/>
</dbReference>
<keyword evidence="3" id="KW-0813">Transport</keyword>
<evidence type="ECO:0000313" key="12">
    <source>
        <dbReference type="EMBL" id="BDT59711.1"/>
    </source>
</evidence>
<comment type="similarity">
    <text evidence="2">Belongs to the TonB family.</text>
</comment>
<evidence type="ECO:0000256" key="9">
    <source>
        <dbReference type="ARBA" id="ARBA00023136"/>
    </source>
</evidence>
<feature type="chain" id="PRO_5047317780" description="TonB C-terminal domain-containing protein" evidence="10">
    <location>
        <begin position="37"/>
        <end position="133"/>
    </location>
</feature>
<dbReference type="Proteomes" id="UP001163336">
    <property type="component" value="Chromosome"/>
</dbReference>